<name>A0ABS7DNA3_9FIRM</name>
<evidence type="ECO:0000313" key="3">
    <source>
        <dbReference type="Proteomes" id="UP000719942"/>
    </source>
</evidence>
<dbReference type="InterPro" id="IPR025682">
    <property type="entry name" value="CpXC_dom"/>
</dbReference>
<dbReference type="Pfam" id="PF14353">
    <property type="entry name" value="CpXC"/>
    <property type="match status" value="1"/>
</dbReference>
<keyword evidence="3" id="KW-1185">Reference proteome</keyword>
<dbReference type="Proteomes" id="UP000719942">
    <property type="component" value="Unassembled WGS sequence"/>
</dbReference>
<evidence type="ECO:0000259" key="1">
    <source>
        <dbReference type="Pfam" id="PF14353"/>
    </source>
</evidence>
<comment type="caution">
    <text evidence="2">The sequence shown here is derived from an EMBL/GenBank/DDBJ whole genome shotgun (WGS) entry which is preliminary data.</text>
</comment>
<reference evidence="2 3" key="1">
    <citation type="submission" date="2021-03" db="EMBL/GenBank/DDBJ databases">
        <title>Caproiciproducens sp. nov. isolated from feces of cow.</title>
        <authorList>
            <person name="Choi J.-Y."/>
        </authorList>
    </citation>
    <scope>NUCLEOTIDE SEQUENCE [LARGE SCALE GENOMIC DNA]</scope>
    <source>
        <strain evidence="2 3">AGMB10547</strain>
    </source>
</reference>
<proteinExistence type="predicted"/>
<protein>
    <submittedName>
        <fullName evidence="2">CpXC domain-containing protein</fullName>
    </submittedName>
</protein>
<dbReference type="EMBL" id="JAGFNZ010000002">
    <property type="protein sequence ID" value="MBW7572782.1"/>
    <property type="molecule type" value="Genomic_DNA"/>
</dbReference>
<organism evidence="2 3">
    <name type="scientific">Caproiciproducens faecalis</name>
    <dbReference type="NCBI Taxonomy" id="2820301"/>
    <lineage>
        <taxon>Bacteria</taxon>
        <taxon>Bacillati</taxon>
        <taxon>Bacillota</taxon>
        <taxon>Clostridia</taxon>
        <taxon>Eubacteriales</taxon>
        <taxon>Acutalibacteraceae</taxon>
        <taxon>Caproiciproducens</taxon>
    </lineage>
</organism>
<dbReference type="RefSeq" id="WP_219965161.1">
    <property type="nucleotide sequence ID" value="NZ_JAGFNZ010000002.1"/>
</dbReference>
<gene>
    <name evidence="2" type="ORF">J5W02_08130</name>
</gene>
<sequence>MPSVGNRDVSCPHCGAVVKTRMSPEINPGENPDLRQRVLDETLFDWKCPECGYEAQLVYPCLYHDKEKQFMVYVVPNSGCCQLQPVNVSEAFPQFNGMAKRVVTSLAGLKEKVLIFETGLNDFAVELVKLALTDVAGKKHDRKTSAGYFCCADEEENRIEFSFFLQGEDEPVPQGTRMDVYRKSLEIVESVGAVLQDDDFVAVDSAAAENILRVYRGGED</sequence>
<evidence type="ECO:0000313" key="2">
    <source>
        <dbReference type="EMBL" id="MBW7572782.1"/>
    </source>
</evidence>
<feature type="domain" description="CpXC" evidence="1">
    <location>
        <begin position="9"/>
        <end position="129"/>
    </location>
</feature>
<accession>A0ABS7DNA3</accession>